<protein>
    <submittedName>
        <fullName evidence="1">Uncharacterized protein</fullName>
    </submittedName>
</protein>
<name>A0A0M0HZR7_9VIBR</name>
<dbReference type="STRING" id="171383.AKJ31_11810"/>
<comment type="caution">
    <text evidence="1">The sequence shown here is derived from an EMBL/GenBank/DDBJ whole genome shotgun (WGS) entry which is preliminary data.</text>
</comment>
<organism evidence="1 2">
    <name type="scientific">Vibrio hepatarius</name>
    <dbReference type="NCBI Taxonomy" id="171383"/>
    <lineage>
        <taxon>Bacteria</taxon>
        <taxon>Pseudomonadati</taxon>
        <taxon>Pseudomonadota</taxon>
        <taxon>Gammaproteobacteria</taxon>
        <taxon>Vibrionales</taxon>
        <taxon>Vibrionaceae</taxon>
        <taxon>Vibrio</taxon>
        <taxon>Vibrio oreintalis group</taxon>
    </lineage>
</organism>
<dbReference type="Proteomes" id="UP000037530">
    <property type="component" value="Unassembled WGS sequence"/>
</dbReference>
<proteinExistence type="predicted"/>
<evidence type="ECO:0000313" key="2">
    <source>
        <dbReference type="Proteomes" id="UP000037530"/>
    </source>
</evidence>
<dbReference type="EMBL" id="LHPI01000009">
    <property type="protein sequence ID" value="KOO07565.1"/>
    <property type="molecule type" value="Genomic_DNA"/>
</dbReference>
<evidence type="ECO:0000313" key="1">
    <source>
        <dbReference type="EMBL" id="KOO07565.1"/>
    </source>
</evidence>
<dbReference type="AlphaFoldDB" id="A0A0M0HZR7"/>
<reference evidence="2" key="1">
    <citation type="submission" date="2015-08" db="EMBL/GenBank/DDBJ databases">
        <title>Vibrio galatheae sp. nov., a novel member of the Vibrionaceae family isolated from the Solomon Islands.</title>
        <authorList>
            <person name="Giubergia S."/>
            <person name="Machado H."/>
            <person name="Mateiu R.V."/>
            <person name="Gram L."/>
        </authorList>
    </citation>
    <scope>NUCLEOTIDE SEQUENCE [LARGE SCALE GENOMIC DNA]</scope>
    <source>
        <strain evidence="2">DSM 19134</strain>
    </source>
</reference>
<sequence>MPITTRLANKQDFLFLFELKKAAEYDAVKAHSLTRESRSLTLSAFWIHHHSARRAFCLYAESGQSTLIKPSVITFS</sequence>
<keyword evidence="2" id="KW-1185">Reference proteome</keyword>
<gene>
    <name evidence="1" type="ORF">AKJ31_11810</name>
</gene>
<accession>A0A0M0HZR7</accession>